<protein>
    <submittedName>
        <fullName evidence="1">Uncharacterized protein</fullName>
    </submittedName>
</protein>
<comment type="caution">
    <text evidence="1">The sequence shown here is derived from an EMBL/GenBank/DDBJ whole genome shotgun (WGS) entry which is preliminary data.</text>
</comment>
<evidence type="ECO:0000313" key="2">
    <source>
        <dbReference type="Proteomes" id="UP001230649"/>
    </source>
</evidence>
<name>A0ACC2VKB2_9TREE</name>
<gene>
    <name evidence="1" type="ORF">QFC20_005758</name>
</gene>
<sequence>MVSFQCDGCGDTIKKPQLDKHRNRCWSTFSCIDCSTTFHGTDYKAHTSCISEAEKYQGALYKGKKGGQGGHAGNNSKPAQPAPQAAPTPAEPAAAEEPTPAPAAPAIHPSRSALLAGPEPGTKPRANRTGFPGLHPGANYPPPRVYGRPAREQQQRSTKNWATGMNGTTGGQMRSWGGSPAPEDVDPEKVAVNQKAVVDLVVPVPITVVGETEGDGEGKKKKKKRKGDKGGTGSRANSNALKKDAESAQPTTAGTTVELKTAEPTKSIAENGDAVKAVAEAPAVVIPAAPLASESTSSKSKKRKASDEADDSAESSKKTSKKLRKALSSLAATDKSVPLSTLIEKISAQVSKKKTGEVIDATGIARDIKVKFVDGAAGEEGKWVLEV</sequence>
<proteinExistence type="predicted"/>
<dbReference type="EMBL" id="JASBWS010000085">
    <property type="protein sequence ID" value="KAJ9099357.1"/>
    <property type="molecule type" value="Genomic_DNA"/>
</dbReference>
<evidence type="ECO:0000313" key="1">
    <source>
        <dbReference type="EMBL" id="KAJ9099357.1"/>
    </source>
</evidence>
<dbReference type="Proteomes" id="UP001230649">
    <property type="component" value="Unassembled WGS sequence"/>
</dbReference>
<reference evidence="1" key="1">
    <citation type="submission" date="2023-04" db="EMBL/GenBank/DDBJ databases">
        <title>Draft Genome sequencing of Naganishia species isolated from polar environments using Oxford Nanopore Technology.</title>
        <authorList>
            <person name="Leo P."/>
            <person name="Venkateswaran K."/>
        </authorList>
    </citation>
    <scope>NUCLEOTIDE SEQUENCE</scope>
    <source>
        <strain evidence="1">MNA-CCFEE 5262</strain>
    </source>
</reference>
<accession>A0ACC2VKB2</accession>
<keyword evidence="2" id="KW-1185">Reference proteome</keyword>
<organism evidence="1 2">
    <name type="scientific">Naganishia adeliensis</name>
    <dbReference type="NCBI Taxonomy" id="92952"/>
    <lineage>
        <taxon>Eukaryota</taxon>
        <taxon>Fungi</taxon>
        <taxon>Dikarya</taxon>
        <taxon>Basidiomycota</taxon>
        <taxon>Agaricomycotina</taxon>
        <taxon>Tremellomycetes</taxon>
        <taxon>Filobasidiales</taxon>
        <taxon>Filobasidiaceae</taxon>
        <taxon>Naganishia</taxon>
    </lineage>
</organism>